<dbReference type="PROSITE" id="PS51186">
    <property type="entry name" value="GNAT"/>
    <property type="match status" value="1"/>
</dbReference>
<name>A0ABR8U4V6_9CELL</name>
<gene>
    <name evidence="4" type="ORF">H9641_18985</name>
</gene>
<dbReference type="EMBL" id="JACSQF010000029">
    <property type="protein sequence ID" value="MBD7982785.1"/>
    <property type="molecule type" value="Genomic_DNA"/>
</dbReference>
<sequence length="200" mass="22137">MNDEPALRLSPACRHDVPEIAALARDRLPEMTHLHDPAWHLTSQRFGQGNYPRDQLFLVLRAVLDDGREELVGFVWVDPAMATDHGVEEPWWCINALAVAEPYAHQGLGASLVASVEKRARDVGVVSLYGQSYETSADFWRKCGYSLTGLGGVIASQGPVPVPGREPNVVALNAEPHLHYFVKQVPESQGVRLMRAQYES</sequence>
<feature type="domain" description="N-acetyltransferase" evidence="3">
    <location>
        <begin position="18"/>
        <end position="175"/>
    </location>
</feature>
<evidence type="ECO:0000256" key="2">
    <source>
        <dbReference type="ARBA" id="ARBA00023315"/>
    </source>
</evidence>
<reference evidence="4 5" key="1">
    <citation type="submission" date="2020-08" db="EMBL/GenBank/DDBJ databases">
        <title>A Genomic Blueprint of the Chicken Gut Microbiome.</title>
        <authorList>
            <person name="Gilroy R."/>
            <person name="Ravi A."/>
            <person name="Getino M."/>
            <person name="Pursley I."/>
            <person name="Horton D.L."/>
            <person name="Alikhan N.-F."/>
            <person name="Baker D."/>
            <person name="Gharbi K."/>
            <person name="Hall N."/>
            <person name="Watson M."/>
            <person name="Adriaenssens E.M."/>
            <person name="Foster-Nyarko E."/>
            <person name="Jarju S."/>
            <person name="Secka A."/>
            <person name="Antonio M."/>
            <person name="Oren A."/>
            <person name="Chaudhuri R."/>
            <person name="La Ragione R.M."/>
            <person name="Hildebrand F."/>
            <person name="Pallen M.J."/>
        </authorList>
    </citation>
    <scope>NUCLEOTIDE SEQUENCE [LARGE SCALE GENOMIC DNA]</scope>
    <source>
        <strain evidence="4 5">Sa2CUA9</strain>
    </source>
</reference>
<dbReference type="PANTHER" id="PTHR43877:SF2">
    <property type="entry name" value="AMINOALKYLPHOSPHONATE N-ACETYLTRANSFERASE-RELATED"/>
    <property type="match status" value="1"/>
</dbReference>
<keyword evidence="2" id="KW-0012">Acyltransferase</keyword>
<protein>
    <submittedName>
        <fullName evidence="4">GNAT family N-acetyltransferase</fullName>
    </submittedName>
</protein>
<evidence type="ECO:0000259" key="3">
    <source>
        <dbReference type="PROSITE" id="PS51186"/>
    </source>
</evidence>
<dbReference type="RefSeq" id="WP_191805971.1">
    <property type="nucleotide sequence ID" value="NZ_JACSQF010000029.1"/>
</dbReference>
<dbReference type="InterPro" id="IPR050832">
    <property type="entry name" value="Bact_Acetyltransf"/>
</dbReference>
<organism evidence="4 5">
    <name type="scientific">Oerskovia merdavium</name>
    <dbReference type="NCBI Taxonomy" id="2762227"/>
    <lineage>
        <taxon>Bacteria</taxon>
        <taxon>Bacillati</taxon>
        <taxon>Actinomycetota</taxon>
        <taxon>Actinomycetes</taxon>
        <taxon>Micrococcales</taxon>
        <taxon>Cellulomonadaceae</taxon>
        <taxon>Oerskovia</taxon>
    </lineage>
</organism>
<evidence type="ECO:0000313" key="4">
    <source>
        <dbReference type="EMBL" id="MBD7982785.1"/>
    </source>
</evidence>
<keyword evidence="5" id="KW-1185">Reference proteome</keyword>
<dbReference type="PANTHER" id="PTHR43877">
    <property type="entry name" value="AMINOALKYLPHOSPHONATE N-ACETYLTRANSFERASE-RELATED-RELATED"/>
    <property type="match status" value="1"/>
</dbReference>
<evidence type="ECO:0000313" key="5">
    <source>
        <dbReference type="Proteomes" id="UP000655570"/>
    </source>
</evidence>
<dbReference type="Proteomes" id="UP000655570">
    <property type="component" value="Unassembled WGS sequence"/>
</dbReference>
<dbReference type="Gene3D" id="3.40.630.30">
    <property type="match status" value="1"/>
</dbReference>
<dbReference type="SUPFAM" id="SSF55729">
    <property type="entry name" value="Acyl-CoA N-acyltransferases (Nat)"/>
    <property type="match status" value="1"/>
</dbReference>
<dbReference type="InterPro" id="IPR000182">
    <property type="entry name" value="GNAT_dom"/>
</dbReference>
<comment type="caution">
    <text evidence="4">The sequence shown here is derived from an EMBL/GenBank/DDBJ whole genome shotgun (WGS) entry which is preliminary data.</text>
</comment>
<proteinExistence type="predicted"/>
<dbReference type="InterPro" id="IPR016181">
    <property type="entry name" value="Acyl_CoA_acyltransferase"/>
</dbReference>
<evidence type="ECO:0000256" key="1">
    <source>
        <dbReference type="ARBA" id="ARBA00022679"/>
    </source>
</evidence>
<dbReference type="Pfam" id="PF00583">
    <property type="entry name" value="Acetyltransf_1"/>
    <property type="match status" value="1"/>
</dbReference>
<keyword evidence="1" id="KW-0808">Transferase</keyword>
<dbReference type="CDD" id="cd04301">
    <property type="entry name" value="NAT_SF"/>
    <property type="match status" value="1"/>
</dbReference>
<accession>A0ABR8U4V6</accession>